<feature type="region of interest" description="Disordered" evidence="1">
    <location>
        <begin position="178"/>
        <end position="197"/>
    </location>
</feature>
<gene>
    <name evidence="4" type="ORF">SBOR_8076</name>
</gene>
<evidence type="ECO:0008006" key="6">
    <source>
        <dbReference type="Google" id="ProtNLM"/>
    </source>
</evidence>
<evidence type="ECO:0000313" key="5">
    <source>
        <dbReference type="Proteomes" id="UP000019487"/>
    </source>
</evidence>
<dbReference type="AlphaFoldDB" id="W9C456"/>
<feature type="transmembrane region" description="Helical" evidence="2">
    <location>
        <begin position="147"/>
        <end position="171"/>
    </location>
</feature>
<keyword evidence="2" id="KW-1133">Transmembrane helix</keyword>
<keyword evidence="5" id="KW-1185">Reference proteome</keyword>
<evidence type="ECO:0000313" key="4">
    <source>
        <dbReference type="EMBL" id="ESZ91542.1"/>
    </source>
</evidence>
<accession>W9C456</accession>
<feature type="compositionally biased region" description="Polar residues" evidence="1">
    <location>
        <begin position="298"/>
        <end position="309"/>
    </location>
</feature>
<dbReference type="Proteomes" id="UP000019487">
    <property type="component" value="Unassembled WGS sequence"/>
</dbReference>
<feature type="compositionally biased region" description="Low complexity" evidence="1">
    <location>
        <begin position="341"/>
        <end position="359"/>
    </location>
</feature>
<evidence type="ECO:0000256" key="1">
    <source>
        <dbReference type="SAM" id="MobiDB-lite"/>
    </source>
</evidence>
<feature type="region of interest" description="Disordered" evidence="1">
    <location>
        <begin position="298"/>
        <end position="364"/>
    </location>
</feature>
<feature type="compositionally biased region" description="Polar residues" evidence="1">
    <location>
        <begin position="322"/>
        <end position="336"/>
    </location>
</feature>
<evidence type="ECO:0000256" key="3">
    <source>
        <dbReference type="SAM" id="SignalP"/>
    </source>
</evidence>
<dbReference type="HOGENOM" id="CLU_452680_0_0_1"/>
<feature type="compositionally biased region" description="Low complexity" evidence="1">
    <location>
        <begin position="73"/>
        <end position="92"/>
    </location>
</feature>
<name>W9C456_SCLBF</name>
<feature type="region of interest" description="Disordered" evidence="1">
    <location>
        <begin position="256"/>
        <end position="277"/>
    </location>
</feature>
<comment type="caution">
    <text evidence="4">The sequence shown here is derived from an EMBL/GenBank/DDBJ whole genome shotgun (WGS) entry which is preliminary data.</text>
</comment>
<keyword evidence="3" id="KW-0732">Signal</keyword>
<feature type="signal peptide" evidence="3">
    <location>
        <begin position="1"/>
        <end position="25"/>
    </location>
</feature>
<dbReference type="EMBL" id="AYSA01000485">
    <property type="protein sequence ID" value="ESZ91542.1"/>
    <property type="molecule type" value="Genomic_DNA"/>
</dbReference>
<keyword evidence="2" id="KW-0812">Transmembrane</keyword>
<organism evidence="4 5">
    <name type="scientific">Sclerotinia borealis (strain F-4128)</name>
    <dbReference type="NCBI Taxonomy" id="1432307"/>
    <lineage>
        <taxon>Eukaryota</taxon>
        <taxon>Fungi</taxon>
        <taxon>Dikarya</taxon>
        <taxon>Ascomycota</taxon>
        <taxon>Pezizomycotina</taxon>
        <taxon>Leotiomycetes</taxon>
        <taxon>Helotiales</taxon>
        <taxon>Sclerotiniaceae</taxon>
        <taxon>Sclerotinia</taxon>
    </lineage>
</organism>
<sequence length="502" mass="54038">MRLPNALAIMVVLVVHLCFFLGVVGVSTTSIDVLTLTSFTTVVPRPIIITTSELVAPTNIDPGDLTVTEQHVTTATSGPTSTTTMISSSTKNKSTEFSTSHSSPTISTSKSSSTPVSSSKTPSSAIASGTQVAALPDDKPHKSSAPIVAIVVSVVIGVIAILAIGLLIWWLRRRNSTKRNDTSTRTDISEGNIHDGQTTYIHTGNRVSRQGNHAPENRRSVFDTLGLTNKRLWPSWPFGDKVMGTESIKHAIIGAGLPIPSAPPRPVQSSQQESPYITDPRPAELAAEPVVLHNNETSTLRQSGSSNGVSDAPLIPPKSPKRNFTTYGTNGGNQQPWVEPSSSFSISSTESSSPNTKSTGSKDEDLTQVTPLAWLEPSSTFAVVNRNRSYNAIAPSVQADILRTVAERDNTLAMLEGREQPHVTAAIPSFRGHNAERRFYEETVTKAKQRSRERQAEIGGRFPIAPEPGTVHEDTHHITYGTTESGVSFQQVDIHNNFGGWI</sequence>
<keyword evidence="2" id="KW-0472">Membrane</keyword>
<evidence type="ECO:0000256" key="2">
    <source>
        <dbReference type="SAM" id="Phobius"/>
    </source>
</evidence>
<feature type="compositionally biased region" description="Low complexity" evidence="1">
    <location>
        <begin position="98"/>
        <end position="128"/>
    </location>
</feature>
<feature type="chain" id="PRO_5004918269" description="Transmembrane protein" evidence="3">
    <location>
        <begin position="26"/>
        <end position="502"/>
    </location>
</feature>
<dbReference type="OrthoDB" id="3549817at2759"/>
<feature type="region of interest" description="Disordered" evidence="1">
    <location>
        <begin position="73"/>
        <end position="140"/>
    </location>
</feature>
<reference evidence="4 5" key="1">
    <citation type="journal article" date="2014" name="Genome Announc.">
        <title>Draft genome sequence of Sclerotinia borealis, a psychrophilic plant pathogenic fungus.</title>
        <authorList>
            <person name="Mardanov A.V."/>
            <person name="Beletsky A.V."/>
            <person name="Kadnikov V.V."/>
            <person name="Ignatov A.N."/>
            <person name="Ravin N.V."/>
        </authorList>
    </citation>
    <scope>NUCLEOTIDE SEQUENCE [LARGE SCALE GENOMIC DNA]</scope>
    <source>
        <strain evidence="5">F-4157</strain>
    </source>
</reference>
<protein>
    <recommendedName>
        <fullName evidence="6">Transmembrane protein</fullName>
    </recommendedName>
</protein>
<proteinExistence type="predicted"/>
<feature type="compositionally biased region" description="Basic and acidic residues" evidence="1">
    <location>
        <begin position="178"/>
        <end position="188"/>
    </location>
</feature>